<dbReference type="OrthoDB" id="3553147at2759"/>
<protein>
    <submittedName>
        <fullName evidence="2">HET-domain-containing protein</fullName>
    </submittedName>
</protein>
<dbReference type="Proteomes" id="UP000235672">
    <property type="component" value="Unassembled WGS sequence"/>
</dbReference>
<dbReference type="InterPro" id="IPR052895">
    <property type="entry name" value="HetReg/Transcr_Mod"/>
</dbReference>
<sequence>MSATPPSDSLYTPLAEIDEIRLLHLEPNSSLDGNLMTCTLHHAKLSNKPRYEALSYMWGPKEMKSIQLNGQRYNVRENLWQALFHLQETNTKRVLWIDAVCINQDDIEERNYQVSQMGMIYHKAWRVLSWLGPDNDPTIELGIWALNNHVRFLSQPITDDWVCKLKAVKILCFRPYWTRLWIIQEVLGARKNKWPWQRRLLVFCGRRSFDIRSLYSLSRVTVSNAGVHDPHVISQAKATIREIYTSFASILSRAFEPAKQIKGAPLRDLPLMWLIATYGASKCENPRDKIFGVRSLAMNCCQKATKVDYAMSIRGLYEVLVEHYVAAHFLLGSWYEVPKVFQRVHLFLGITLEDISNNFTTSTFPDRLGDLDSDPSEELPFFPTGKVRGGIKYIHQAPLEGQERGNSNHAKDWSLEAIEQQLEYIQTQSTTTGRPWLSTETDLVQSFSSKRGAYATIHRSRLDNGREEGQQRALSSMKERLYISRPHDQIEPKHPTPPFSNQLELLRTSISPLPEHCRIAIDSTGLLILVPASSSVGDLICQFKDSNIILIIRPRPDCKPIRHTRMLLSPRSRPKCDLIGRAVSLVPCSRYRPAEIPGRTIDLFRGNNQGETDDTVCLSLDTRTLQLLTAFSKTPDIIAP</sequence>
<dbReference type="EMBL" id="KZ613485">
    <property type="protein sequence ID" value="PMD20385.1"/>
    <property type="molecule type" value="Genomic_DNA"/>
</dbReference>
<dbReference type="PANTHER" id="PTHR24148">
    <property type="entry name" value="ANKYRIN REPEAT DOMAIN-CONTAINING PROTEIN 39 HOMOLOG-RELATED"/>
    <property type="match status" value="1"/>
</dbReference>
<dbReference type="Pfam" id="PF06985">
    <property type="entry name" value="HET"/>
    <property type="match status" value="1"/>
</dbReference>
<evidence type="ECO:0000313" key="2">
    <source>
        <dbReference type="EMBL" id="PMD20385.1"/>
    </source>
</evidence>
<dbReference type="InterPro" id="IPR010730">
    <property type="entry name" value="HET"/>
</dbReference>
<organism evidence="2 3">
    <name type="scientific">Hyaloscypha hepaticicola</name>
    <dbReference type="NCBI Taxonomy" id="2082293"/>
    <lineage>
        <taxon>Eukaryota</taxon>
        <taxon>Fungi</taxon>
        <taxon>Dikarya</taxon>
        <taxon>Ascomycota</taxon>
        <taxon>Pezizomycotina</taxon>
        <taxon>Leotiomycetes</taxon>
        <taxon>Helotiales</taxon>
        <taxon>Hyaloscyphaceae</taxon>
        <taxon>Hyaloscypha</taxon>
    </lineage>
</organism>
<reference evidence="2 3" key="1">
    <citation type="submission" date="2016-05" db="EMBL/GenBank/DDBJ databases">
        <title>A degradative enzymes factory behind the ericoid mycorrhizal symbiosis.</title>
        <authorList>
            <consortium name="DOE Joint Genome Institute"/>
            <person name="Martino E."/>
            <person name="Morin E."/>
            <person name="Grelet G."/>
            <person name="Kuo A."/>
            <person name="Kohler A."/>
            <person name="Daghino S."/>
            <person name="Barry K."/>
            <person name="Choi C."/>
            <person name="Cichocki N."/>
            <person name="Clum A."/>
            <person name="Copeland A."/>
            <person name="Hainaut M."/>
            <person name="Haridas S."/>
            <person name="Labutti K."/>
            <person name="Lindquist E."/>
            <person name="Lipzen A."/>
            <person name="Khouja H.-R."/>
            <person name="Murat C."/>
            <person name="Ohm R."/>
            <person name="Olson A."/>
            <person name="Spatafora J."/>
            <person name="Veneault-Fourrey C."/>
            <person name="Henrissat B."/>
            <person name="Grigoriev I."/>
            <person name="Martin F."/>
            <person name="Perotto S."/>
        </authorList>
    </citation>
    <scope>NUCLEOTIDE SEQUENCE [LARGE SCALE GENOMIC DNA]</scope>
    <source>
        <strain evidence="2 3">UAMH 7357</strain>
    </source>
</reference>
<name>A0A2J6Q286_9HELO</name>
<dbReference type="PANTHER" id="PTHR24148:SF73">
    <property type="entry name" value="HET DOMAIN PROTEIN (AFU_ORTHOLOGUE AFUA_8G01020)"/>
    <property type="match status" value="1"/>
</dbReference>
<accession>A0A2J6Q286</accession>
<proteinExistence type="predicted"/>
<dbReference type="AlphaFoldDB" id="A0A2J6Q286"/>
<evidence type="ECO:0000313" key="3">
    <source>
        <dbReference type="Proteomes" id="UP000235672"/>
    </source>
</evidence>
<gene>
    <name evidence="2" type="ORF">NA56DRAFT_646507</name>
</gene>
<evidence type="ECO:0000259" key="1">
    <source>
        <dbReference type="Pfam" id="PF06985"/>
    </source>
</evidence>
<keyword evidence="3" id="KW-1185">Reference proteome</keyword>
<feature type="domain" description="Heterokaryon incompatibility" evidence="1">
    <location>
        <begin position="51"/>
        <end position="185"/>
    </location>
</feature>